<evidence type="ECO:0000313" key="2">
    <source>
        <dbReference type="Proteomes" id="UP001233172"/>
    </source>
</evidence>
<proteinExistence type="predicted"/>
<dbReference type="EMBL" id="JASAOG010000022">
    <property type="protein sequence ID" value="KAK0063092.1"/>
    <property type="molecule type" value="Genomic_DNA"/>
</dbReference>
<organism evidence="1 2">
    <name type="scientific">Biomphalaria pfeifferi</name>
    <name type="common">Bloodfluke planorb</name>
    <name type="synonym">Freshwater snail</name>
    <dbReference type="NCBI Taxonomy" id="112525"/>
    <lineage>
        <taxon>Eukaryota</taxon>
        <taxon>Metazoa</taxon>
        <taxon>Spiralia</taxon>
        <taxon>Lophotrochozoa</taxon>
        <taxon>Mollusca</taxon>
        <taxon>Gastropoda</taxon>
        <taxon>Heterobranchia</taxon>
        <taxon>Euthyneura</taxon>
        <taxon>Panpulmonata</taxon>
        <taxon>Hygrophila</taxon>
        <taxon>Lymnaeoidea</taxon>
        <taxon>Planorbidae</taxon>
        <taxon>Biomphalaria</taxon>
    </lineage>
</organism>
<dbReference type="AlphaFoldDB" id="A0AAD8FFH5"/>
<feature type="non-terminal residue" evidence="1">
    <location>
        <position position="70"/>
    </location>
</feature>
<dbReference type="Proteomes" id="UP001233172">
    <property type="component" value="Unassembled WGS sequence"/>
</dbReference>
<comment type="caution">
    <text evidence="1">The sequence shown here is derived from an EMBL/GenBank/DDBJ whole genome shotgun (WGS) entry which is preliminary data.</text>
</comment>
<evidence type="ECO:0000313" key="1">
    <source>
        <dbReference type="EMBL" id="KAK0063092.1"/>
    </source>
</evidence>
<sequence>RLMPLDISAPNSTSSGPQYQSFKEVADGCSDTNNLCGCNALFPNEEMHVIDLTARYNTNIDSVYLYIGRN</sequence>
<keyword evidence="2" id="KW-1185">Reference proteome</keyword>
<gene>
    <name evidence="1" type="ORF">Bpfe_007288</name>
</gene>
<name>A0AAD8FFH5_BIOPF</name>
<feature type="non-terminal residue" evidence="1">
    <location>
        <position position="1"/>
    </location>
</feature>
<protein>
    <submittedName>
        <fullName evidence="1">Uncharacterized protein</fullName>
    </submittedName>
</protein>
<reference evidence="1" key="1">
    <citation type="journal article" date="2023" name="PLoS Negl. Trop. Dis.">
        <title>A genome sequence for Biomphalaria pfeifferi, the major vector snail for the human-infecting parasite Schistosoma mansoni.</title>
        <authorList>
            <person name="Bu L."/>
            <person name="Lu L."/>
            <person name="Laidemitt M.R."/>
            <person name="Zhang S.M."/>
            <person name="Mutuku M."/>
            <person name="Mkoji G."/>
            <person name="Steinauer M."/>
            <person name="Loker E.S."/>
        </authorList>
    </citation>
    <scope>NUCLEOTIDE SEQUENCE</scope>
    <source>
        <strain evidence="1">KasaAsao</strain>
    </source>
</reference>
<reference evidence="1" key="2">
    <citation type="submission" date="2023-04" db="EMBL/GenBank/DDBJ databases">
        <authorList>
            <person name="Bu L."/>
            <person name="Lu L."/>
            <person name="Laidemitt M.R."/>
            <person name="Zhang S.M."/>
            <person name="Mutuku M."/>
            <person name="Mkoji G."/>
            <person name="Steinauer M."/>
            <person name="Loker E.S."/>
        </authorList>
    </citation>
    <scope>NUCLEOTIDE SEQUENCE</scope>
    <source>
        <strain evidence="1">KasaAsao</strain>
        <tissue evidence="1">Whole Snail</tissue>
    </source>
</reference>
<accession>A0AAD8FFH5</accession>